<dbReference type="SUPFAM" id="SSF82866">
    <property type="entry name" value="Multidrug efflux transporter AcrB transmembrane domain"/>
    <property type="match status" value="2"/>
</dbReference>
<dbReference type="Proteomes" id="UP000425916">
    <property type="component" value="Chromosome"/>
</dbReference>
<feature type="transmembrane region" description="Helical" evidence="1">
    <location>
        <begin position="463"/>
        <end position="488"/>
    </location>
</feature>
<keyword evidence="1" id="KW-0472">Membrane</keyword>
<dbReference type="Gene3D" id="3.30.70.1430">
    <property type="entry name" value="Multidrug efflux transporter AcrB pore domain"/>
    <property type="match status" value="2"/>
</dbReference>
<keyword evidence="1" id="KW-1133">Transmembrane helix</keyword>
<dbReference type="Gene3D" id="3.30.70.1320">
    <property type="entry name" value="Multidrug efflux transporter AcrB pore domain like"/>
    <property type="match status" value="1"/>
</dbReference>
<dbReference type="SUPFAM" id="SSF82714">
    <property type="entry name" value="Multidrug efflux transporter AcrB TolC docking domain, DN and DC subdomains"/>
    <property type="match status" value="2"/>
</dbReference>
<dbReference type="InterPro" id="IPR027463">
    <property type="entry name" value="AcrB_DN_DC_subdom"/>
</dbReference>
<dbReference type="SUPFAM" id="SSF82693">
    <property type="entry name" value="Multidrug efflux transporter AcrB pore domain, PN1, PN2, PC1 and PC2 subdomains"/>
    <property type="match status" value="3"/>
</dbReference>
<feature type="transmembrane region" description="Helical" evidence="1">
    <location>
        <begin position="892"/>
        <end position="912"/>
    </location>
</feature>
<evidence type="ECO:0000256" key="1">
    <source>
        <dbReference type="SAM" id="Phobius"/>
    </source>
</evidence>
<dbReference type="OrthoDB" id="9757876at2"/>
<dbReference type="PRINTS" id="PR00702">
    <property type="entry name" value="ACRIFLAVINRP"/>
</dbReference>
<dbReference type="RefSeq" id="WP_156272400.1">
    <property type="nucleotide sequence ID" value="NZ_CP046244.1"/>
</dbReference>
<feature type="transmembrane region" description="Helical" evidence="1">
    <location>
        <begin position="530"/>
        <end position="552"/>
    </location>
</feature>
<sequence length="1045" mass="114002">MNWAAYTLKHRYTVFALVIAVIIFGVFAKNSLKIELFPETAPPLVNVVTAYPGVAAEDVARNVSKPLEEEFATLEGVKKISSTSQDGLSVVQVEFQYGRDVDVAAVDVQNAINRIKRNLPAGIQEPQVMKFSSSDKPVITYSVSSTRVPMTAVRTLLENDIKNEMQMVDGVAAVDIFGGYKHQINVFADRNRIEALQIPLDKVVAALGTQNIADPGGHIIQKEKEYLIRIVNEFNGAADIGRTIIENRNGNLIYLKDIARVEDGQAENRSEFRFEGKPALSLQVIKKKDANTVAVVDGVKEKVADLQQKYPFLDFVIASEDASFTCSVVDNMTGSIGTALLFTTLIIWFFIVSLKESLIVALSMPLSFLMTFSLMKVAGLDLNLITLSSLILAIGMVVDNAIVVVENITRHRVELGKDALRAAIDGTGEIFLGVLAGTTTTLIVMVPLLFIPGFVGRVFGPMGLTLILALGSSFIVAVTMIPLFTVLLQGLRFAWLEKFLGFLAWPFVRLMDATCEFYVSILRHALRLRLLTVGLAVFLLIIGIRILGLIGVEVLPKLDAGSFFITLETSPGTSLAGTSAIVRQVEEFLAVEPSVVTYHSSIGYEAGAHYLGDSGVQGVTRAYITVTLTSRKERTEDIWTIEERLRAKIARLPGVQTFVVKESGGTAIATTRAPIDVRITGKDPEVLNHLAEEIAAALQQVPGAVNIYRSWTLTTPEIDLKIDAKRAAELGLTPQMVSRQVFANIEGTRASSLKMPNQKDTDIQVRYAPENRDSLEELLNLRLTTPAGVQVPLKDLASISLTRGADVVTRENLNQTVDVLGFTYGRPFSHVIGDVERVLKNIKVPDGYEVTITGEQADLKESGADLRFALLLAVVAVYLLLVAQFRSFLHPLTIMISIPLIAIGVALALLYSNKPVSLPVMFGFILLAGTVVNNAILLVDYILRAREQGADRETAVIQSVKTRFRPIMMTALSDVAGMLPLALEWALGSERFSPLATTVIGGILAATLLTMVVVPVIYSLFDDLGILFVRKKQHPVPAVMSSITK</sequence>
<feature type="transmembrane region" description="Helical" evidence="1">
    <location>
        <begin position="964"/>
        <end position="983"/>
    </location>
</feature>
<name>A0A6I5ZPA2_9FIRM</name>
<proteinExistence type="predicted"/>
<dbReference type="GO" id="GO:0042910">
    <property type="term" value="F:xenobiotic transmembrane transporter activity"/>
    <property type="evidence" value="ECO:0007669"/>
    <property type="project" value="TreeGrafter"/>
</dbReference>
<dbReference type="Gene3D" id="3.30.70.1440">
    <property type="entry name" value="Multidrug efflux transporter AcrB pore domain"/>
    <property type="match status" value="1"/>
</dbReference>
<dbReference type="EMBL" id="CP046244">
    <property type="protein sequence ID" value="QGP91730.1"/>
    <property type="molecule type" value="Genomic_DNA"/>
</dbReference>
<dbReference type="Gene3D" id="1.20.1640.10">
    <property type="entry name" value="Multidrug efflux transporter AcrB transmembrane domain"/>
    <property type="match status" value="2"/>
</dbReference>
<feature type="transmembrane region" description="Helical" evidence="1">
    <location>
        <begin position="918"/>
        <end position="943"/>
    </location>
</feature>
<feature type="transmembrane region" description="Helical" evidence="1">
    <location>
        <begin position="430"/>
        <end position="451"/>
    </location>
</feature>
<evidence type="ECO:0000313" key="3">
    <source>
        <dbReference type="Proteomes" id="UP000425916"/>
    </source>
</evidence>
<dbReference type="Gene3D" id="3.30.2090.10">
    <property type="entry name" value="Multidrug efflux transporter AcrB TolC docking domain, DN and DC subdomains"/>
    <property type="match status" value="2"/>
</dbReference>
<dbReference type="Pfam" id="PF00873">
    <property type="entry name" value="ACR_tran"/>
    <property type="match status" value="1"/>
</dbReference>
<protein>
    <submittedName>
        <fullName evidence="2">Multidrug resistance protein MdtB</fullName>
    </submittedName>
</protein>
<dbReference type="GO" id="GO:0005886">
    <property type="term" value="C:plasma membrane"/>
    <property type="evidence" value="ECO:0007669"/>
    <property type="project" value="TreeGrafter"/>
</dbReference>
<reference evidence="2 3" key="1">
    <citation type="submission" date="2019-11" db="EMBL/GenBank/DDBJ databases">
        <title>Genome sequence of Moorella glycerini DSM11254.</title>
        <authorList>
            <person name="Poehlein A."/>
            <person name="Boeer T."/>
            <person name="Daniel R."/>
        </authorList>
    </citation>
    <scope>NUCLEOTIDE SEQUENCE [LARGE SCALE GENOMIC DNA]</scope>
    <source>
        <strain evidence="2 3">DSM 11254</strain>
    </source>
</reference>
<feature type="transmembrane region" description="Helical" evidence="1">
    <location>
        <begin position="866"/>
        <end position="885"/>
    </location>
</feature>
<feature type="transmembrane region" description="Helical" evidence="1">
    <location>
        <begin position="358"/>
        <end position="378"/>
    </location>
</feature>
<feature type="transmembrane region" description="Helical" evidence="1">
    <location>
        <begin position="995"/>
        <end position="1021"/>
    </location>
</feature>
<feature type="transmembrane region" description="Helical" evidence="1">
    <location>
        <begin position="332"/>
        <end position="351"/>
    </location>
</feature>
<gene>
    <name evidence="2" type="primary">mdtB</name>
    <name evidence="2" type="ORF">MGLY_10720</name>
</gene>
<dbReference type="AlphaFoldDB" id="A0A6I5ZPA2"/>
<dbReference type="InterPro" id="IPR001036">
    <property type="entry name" value="Acrflvin-R"/>
</dbReference>
<dbReference type="PANTHER" id="PTHR32063:SF0">
    <property type="entry name" value="SWARMING MOTILITY PROTEIN SWRC"/>
    <property type="match status" value="1"/>
</dbReference>
<dbReference type="PANTHER" id="PTHR32063">
    <property type="match status" value="1"/>
</dbReference>
<feature type="transmembrane region" description="Helical" evidence="1">
    <location>
        <begin position="384"/>
        <end position="409"/>
    </location>
</feature>
<keyword evidence="1" id="KW-0812">Transmembrane</keyword>
<organism evidence="2 3">
    <name type="scientific">Neomoorella glycerini</name>
    <dbReference type="NCBI Taxonomy" id="55779"/>
    <lineage>
        <taxon>Bacteria</taxon>
        <taxon>Bacillati</taxon>
        <taxon>Bacillota</taxon>
        <taxon>Clostridia</taxon>
        <taxon>Neomoorellales</taxon>
        <taxon>Neomoorellaceae</taxon>
        <taxon>Neomoorella</taxon>
    </lineage>
</organism>
<accession>A0A6I5ZPA2</accession>
<evidence type="ECO:0000313" key="2">
    <source>
        <dbReference type="EMBL" id="QGP91730.1"/>
    </source>
</evidence>
<keyword evidence="3" id="KW-1185">Reference proteome</keyword>